<sequence>MALVAKWHLLDMEQKTTVDKKLEIEYIRDDSHSFKRFLFNHAFYEGLKVTEWIGSDCYELSLQSISNPTSNKSHYNLHFSLNHIPESQELIETTYHAHFELELARYTEKAILTRTKEVFHQLAPLVLETYKGKHTFKWGELRQKTGGLIDRLDQHEKWLRGDDMELQQEEFQFFKNNQTDTTPKEDIKGLLKETGAFLFVNAFMLALTTSALRDMADAAKNPHIGGHLDIVKLLVEEFDTNIRAFGDYVLEVSMMEYHSDIYGYFNEIVGEQEENNEGDPGDEPTFPSFDFDFDEDDEEEEEIKPEEKEKNDTDWKQTLLDAIPINRHPLDDSDSEFIQALEKSVETLEQLVEIYPEDDGLFYVQCYMKIFEPLVTDQHTEDAEEICRFFKTRRDAPQFVRARLHRYLQSIEVKDNHFTMETKSKELHAINRIRLSGFKASHSEYYKLASDIIYSHYERELNGDTVLYLARDGKQPE</sequence>
<protein>
    <submittedName>
        <fullName evidence="4">TPR_REGION domain-containing protein</fullName>
    </submittedName>
</protein>
<dbReference type="Proteomes" id="UP000274131">
    <property type="component" value="Unassembled WGS sequence"/>
</dbReference>
<evidence type="ECO:0000313" key="4">
    <source>
        <dbReference type="WBParaSite" id="EVEC_0000059401-mRNA-1"/>
    </source>
</evidence>
<evidence type="ECO:0000313" key="3">
    <source>
        <dbReference type="Proteomes" id="UP000274131"/>
    </source>
</evidence>
<dbReference type="AlphaFoldDB" id="A0A0N4UTI2"/>
<dbReference type="EMBL" id="UXUI01000508">
    <property type="protein sequence ID" value="VDD85254.1"/>
    <property type="molecule type" value="Genomic_DNA"/>
</dbReference>
<proteinExistence type="predicted"/>
<organism evidence="4">
    <name type="scientific">Enterobius vermicularis</name>
    <name type="common">Human pinworm</name>
    <dbReference type="NCBI Taxonomy" id="51028"/>
    <lineage>
        <taxon>Eukaryota</taxon>
        <taxon>Metazoa</taxon>
        <taxon>Ecdysozoa</taxon>
        <taxon>Nematoda</taxon>
        <taxon>Chromadorea</taxon>
        <taxon>Rhabditida</taxon>
        <taxon>Spirurina</taxon>
        <taxon>Oxyuridomorpha</taxon>
        <taxon>Oxyuroidea</taxon>
        <taxon>Oxyuridae</taxon>
        <taxon>Enterobius</taxon>
    </lineage>
</organism>
<reference evidence="2 3" key="2">
    <citation type="submission" date="2018-10" db="EMBL/GenBank/DDBJ databases">
        <authorList>
            <consortium name="Pathogen Informatics"/>
        </authorList>
    </citation>
    <scope>NUCLEOTIDE SEQUENCE [LARGE SCALE GENOMIC DNA]</scope>
</reference>
<feature type="compositionally biased region" description="Acidic residues" evidence="1">
    <location>
        <begin position="291"/>
        <end position="304"/>
    </location>
</feature>
<feature type="region of interest" description="Disordered" evidence="1">
    <location>
        <begin position="273"/>
        <end position="313"/>
    </location>
</feature>
<name>A0A0N4UTI2_ENTVE</name>
<keyword evidence="3" id="KW-1185">Reference proteome</keyword>
<gene>
    <name evidence="2" type="ORF">EVEC_LOCUS397</name>
</gene>
<feature type="compositionally biased region" description="Acidic residues" evidence="1">
    <location>
        <begin position="273"/>
        <end position="282"/>
    </location>
</feature>
<accession>A0A0N4UTI2</accession>
<reference evidence="4" key="1">
    <citation type="submission" date="2017-02" db="UniProtKB">
        <authorList>
            <consortium name="WormBaseParasite"/>
        </authorList>
    </citation>
    <scope>IDENTIFICATION</scope>
</reference>
<evidence type="ECO:0000256" key="1">
    <source>
        <dbReference type="SAM" id="MobiDB-lite"/>
    </source>
</evidence>
<dbReference type="WBParaSite" id="EVEC_0000059401-mRNA-1">
    <property type="protein sequence ID" value="EVEC_0000059401-mRNA-1"/>
    <property type="gene ID" value="EVEC_0000059401"/>
</dbReference>
<evidence type="ECO:0000313" key="2">
    <source>
        <dbReference type="EMBL" id="VDD85254.1"/>
    </source>
</evidence>